<accession>G2YMU4</accession>
<protein>
    <submittedName>
        <fullName evidence="2">Uncharacterized protein</fullName>
    </submittedName>
</protein>
<feature type="region of interest" description="Disordered" evidence="1">
    <location>
        <begin position="47"/>
        <end position="67"/>
    </location>
</feature>
<dbReference type="AlphaFoldDB" id="G2YMU4"/>
<dbReference type="Proteomes" id="UP000008177">
    <property type="component" value="Unplaced contigs"/>
</dbReference>
<organism evidence="2 3">
    <name type="scientific">Botryotinia fuckeliana (strain T4)</name>
    <name type="common">Noble rot fungus</name>
    <name type="synonym">Botrytis cinerea</name>
    <dbReference type="NCBI Taxonomy" id="999810"/>
    <lineage>
        <taxon>Eukaryota</taxon>
        <taxon>Fungi</taxon>
        <taxon>Dikarya</taxon>
        <taxon>Ascomycota</taxon>
        <taxon>Pezizomycotina</taxon>
        <taxon>Leotiomycetes</taxon>
        <taxon>Helotiales</taxon>
        <taxon>Sclerotiniaceae</taxon>
        <taxon>Botrytis</taxon>
    </lineage>
</organism>
<name>G2YMU4_BOTF4</name>
<dbReference type="EMBL" id="FQ790345">
    <property type="protein sequence ID" value="CCD52942.1"/>
    <property type="molecule type" value="Genomic_DNA"/>
</dbReference>
<sequence length="67" mass="7490">MMMTRECMETAHRVGHLGIITCAGTTGDSVAVQQHYTTPHYTTPKRNITAATQARNKTRQVNNYTSH</sequence>
<evidence type="ECO:0000256" key="1">
    <source>
        <dbReference type="SAM" id="MobiDB-lite"/>
    </source>
</evidence>
<proteinExistence type="predicted"/>
<dbReference type="InParanoid" id="G2YMU4"/>
<dbReference type="HOGENOM" id="CLU_2812066_0_0_1"/>
<evidence type="ECO:0000313" key="3">
    <source>
        <dbReference type="Proteomes" id="UP000008177"/>
    </source>
</evidence>
<evidence type="ECO:0000313" key="2">
    <source>
        <dbReference type="EMBL" id="CCD52942.1"/>
    </source>
</evidence>
<reference evidence="3" key="1">
    <citation type="journal article" date="2011" name="PLoS Genet.">
        <title>Genomic analysis of the necrotrophic fungal pathogens Sclerotinia sclerotiorum and Botrytis cinerea.</title>
        <authorList>
            <person name="Amselem J."/>
            <person name="Cuomo C.A."/>
            <person name="van Kan J.A."/>
            <person name="Viaud M."/>
            <person name="Benito E.P."/>
            <person name="Couloux A."/>
            <person name="Coutinho P.M."/>
            <person name="de Vries R.P."/>
            <person name="Dyer P.S."/>
            <person name="Fillinger S."/>
            <person name="Fournier E."/>
            <person name="Gout L."/>
            <person name="Hahn M."/>
            <person name="Kohn L."/>
            <person name="Lapalu N."/>
            <person name="Plummer K.M."/>
            <person name="Pradier J.M."/>
            <person name="Quevillon E."/>
            <person name="Sharon A."/>
            <person name="Simon A."/>
            <person name="ten Have A."/>
            <person name="Tudzynski B."/>
            <person name="Tudzynski P."/>
            <person name="Wincker P."/>
            <person name="Andrew M."/>
            <person name="Anthouard V."/>
            <person name="Beever R.E."/>
            <person name="Beffa R."/>
            <person name="Benoit I."/>
            <person name="Bouzid O."/>
            <person name="Brault B."/>
            <person name="Chen Z."/>
            <person name="Choquer M."/>
            <person name="Collemare J."/>
            <person name="Cotton P."/>
            <person name="Danchin E.G."/>
            <person name="Da Silva C."/>
            <person name="Gautier A."/>
            <person name="Giraud C."/>
            <person name="Giraud T."/>
            <person name="Gonzalez C."/>
            <person name="Grossetete S."/>
            <person name="Guldener U."/>
            <person name="Henrissat B."/>
            <person name="Howlett B.J."/>
            <person name="Kodira C."/>
            <person name="Kretschmer M."/>
            <person name="Lappartient A."/>
            <person name="Leroch M."/>
            <person name="Levis C."/>
            <person name="Mauceli E."/>
            <person name="Neuveglise C."/>
            <person name="Oeser B."/>
            <person name="Pearson M."/>
            <person name="Poulain J."/>
            <person name="Poussereau N."/>
            <person name="Quesneville H."/>
            <person name="Rascle C."/>
            <person name="Schumacher J."/>
            <person name="Segurens B."/>
            <person name="Sexton A."/>
            <person name="Silva E."/>
            <person name="Sirven C."/>
            <person name="Soanes D.M."/>
            <person name="Talbot N.J."/>
            <person name="Templeton M."/>
            <person name="Yandava C."/>
            <person name="Yarden O."/>
            <person name="Zeng Q."/>
            <person name="Rollins J.A."/>
            <person name="Lebrun M.H."/>
            <person name="Dickman M."/>
        </authorList>
    </citation>
    <scope>NUCLEOTIDE SEQUENCE [LARGE SCALE GENOMIC DNA]</scope>
    <source>
        <strain evidence="3">T4</strain>
    </source>
</reference>
<gene>
    <name evidence="2" type="ORF">BofuT4_uP138660.1</name>
</gene>